<feature type="region of interest" description="Disordered" evidence="3">
    <location>
        <begin position="78"/>
        <end position="102"/>
    </location>
</feature>
<evidence type="ECO:0000256" key="3">
    <source>
        <dbReference type="SAM" id="MobiDB-lite"/>
    </source>
</evidence>
<reference evidence="5 6" key="1">
    <citation type="submission" date="2022-12" db="EMBL/GenBank/DDBJ databases">
        <title>Chromosome-level genome of Tegillarca granosa.</title>
        <authorList>
            <person name="Kim J."/>
        </authorList>
    </citation>
    <scope>NUCLEOTIDE SEQUENCE [LARGE SCALE GENOMIC DNA]</scope>
    <source>
        <strain evidence="5">Teg-2019</strain>
        <tissue evidence="5">Adductor muscle</tissue>
    </source>
</reference>
<dbReference type="InterPro" id="IPR001190">
    <property type="entry name" value="SRCR"/>
</dbReference>
<dbReference type="Pfam" id="PF00530">
    <property type="entry name" value="SRCR"/>
    <property type="match status" value="1"/>
</dbReference>
<evidence type="ECO:0000313" key="6">
    <source>
        <dbReference type="Proteomes" id="UP001217089"/>
    </source>
</evidence>
<organism evidence="5 6">
    <name type="scientific">Tegillarca granosa</name>
    <name type="common">Malaysian cockle</name>
    <name type="synonym">Anadara granosa</name>
    <dbReference type="NCBI Taxonomy" id="220873"/>
    <lineage>
        <taxon>Eukaryota</taxon>
        <taxon>Metazoa</taxon>
        <taxon>Spiralia</taxon>
        <taxon>Lophotrochozoa</taxon>
        <taxon>Mollusca</taxon>
        <taxon>Bivalvia</taxon>
        <taxon>Autobranchia</taxon>
        <taxon>Pteriomorphia</taxon>
        <taxon>Arcoida</taxon>
        <taxon>Arcoidea</taxon>
        <taxon>Arcidae</taxon>
        <taxon>Tegillarca</taxon>
    </lineage>
</organism>
<sequence length="249" mass="27173">DGIWSIWSPWEQCISDCSGEKRIRRRQCNNPAPSHGGKPCPGKNEDFQNCSIPIDGSWSSWSSWTKCISKFGNETGLQSRTRRCGNPAPSHGGNPCSGDDTDTSNCTSSGKAMRINTKWMVVGANGLHGQNVIQHVNIEIRHGIERVIIRFRLMGVRLRGGNSTSGRVEVYYNGKWGTTCDDIWNVANARVVCRMLGFSNGTAQVGGVYGPGTGQILLDDVNCTGQEISIFQCTHTAWGVHNCGHSEDA</sequence>
<dbReference type="Gene3D" id="3.10.250.10">
    <property type="entry name" value="SRCR-like domain"/>
    <property type="match status" value="1"/>
</dbReference>
<feature type="domain" description="SRCR" evidence="4">
    <location>
        <begin position="156"/>
        <end position="249"/>
    </location>
</feature>
<evidence type="ECO:0000313" key="5">
    <source>
        <dbReference type="EMBL" id="KAJ8307548.1"/>
    </source>
</evidence>
<dbReference type="PRINTS" id="PR01705">
    <property type="entry name" value="TSP1REPEAT"/>
</dbReference>
<dbReference type="Gene3D" id="2.20.100.10">
    <property type="entry name" value="Thrombospondin type-1 (TSP1) repeat"/>
    <property type="match status" value="2"/>
</dbReference>
<dbReference type="PANTHER" id="PTHR48071:SF18">
    <property type="entry name" value="DELETED IN MALIGNANT BRAIN TUMORS 1 PROTEIN-RELATED"/>
    <property type="match status" value="1"/>
</dbReference>
<keyword evidence="6" id="KW-1185">Reference proteome</keyword>
<feature type="disulfide bond" evidence="2">
    <location>
        <begin position="223"/>
        <end position="233"/>
    </location>
</feature>
<comment type="caution">
    <text evidence="5">The sequence shown here is derived from an EMBL/GenBank/DDBJ whole genome shotgun (WGS) entry which is preliminary data.</text>
</comment>
<dbReference type="PROSITE" id="PS50092">
    <property type="entry name" value="TSP1"/>
    <property type="match status" value="2"/>
</dbReference>
<dbReference type="PROSITE" id="PS50287">
    <property type="entry name" value="SRCR_2"/>
    <property type="match status" value="1"/>
</dbReference>
<dbReference type="InterPro" id="IPR000884">
    <property type="entry name" value="TSP1_rpt"/>
</dbReference>
<accession>A0ABQ9EQQ7</accession>
<dbReference type="PANTHER" id="PTHR48071">
    <property type="entry name" value="SRCR DOMAIN-CONTAINING PROTEIN"/>
    <property type="match status" value="1"/>
</dbReference>
<dbReference type="EMBL" id="JARBDR010000793">
    <property type="protein sequence ID" value="KAJ8307548.1"/>
    <property type="molecule type" value="Genomic_DNA"/>
</dbReference>
<protein>
    <recommendedName>
        <fullName evidence="4">SRCR domain-containing protein</fullName>
    </recommendedName>
</protein>
<proteinExistence type="predicted"/>
<dbReference type="Proteomes" id="UP001217089">
    <property type="component" value="Unassembled WGS sequence"/>
</dbReference>
<dbReference type="PROSITE" id="PS00420">
    <property type="entry name" value="SRCR_1"/>
    <property type="match status" value="1"/>
</dbReference>
<evidence type="ECO:0000259" key="4">
    <source>
        <dbReference type="PROSITE" id="PS50287"/>
    </source>
</evidence>
<dbReference type="SUPFAM" id="SSF82895">
    <property type="entry name" value="TSP-1 type 1 repeat"/>
    <property type="match status" value="2"/>
</dbReference>
<evidence type="ECO:0000256" key="2">
    <source>
        <dbReference type="PROSITE-ProRule" id="PRU00196"/>
    </source>
</evidence>
<name>A0ABQ9EQQ7_TEGGR</name>
<dbReference type="InterPro" id="IPR036383">
    <property type="entry name" value="TSP1_rpt_sf"/>
</dbReference>
<dbReference type="SMART" id="SM00209">
    <property type="entry name" value="TSP1"/>
    <property type="match status" value="2"/>
</dbReference>
<keyword evidence="1 2" id="KW-1015">Disulfide bond</keyword>
<dbReference type="PRINTS" id="PR00258">
    <property type="entry name" value="SPERACTRCPTR"/>
</dbReference>
<feature type="non-terminal residue" evidence="5">
    <location>
        <position position="1"/>
    </location>
</feature>
<dbReference type="InterPro" id="IPR036772">
    <property type="entry name" value="SRCR-like_dom_sf"/>
</dbReference>
<dbReference type="SMART" id="SM00202">
    <property type="entry name" value="SR"/>
    <property type="match status" value="1"/>
</dbReference>
<dbReference type="Pfam" id="PF00090">
    <property type="entry name" value="TSP_1"/>
    <property type="match status" value="2"/>
</dbReference>
<comment type="caution">
    <text evidence="2">Lacks conserved residue(s) required for the propagation of feature annotation.</text>
</comment>
<feature type="non-terminal residue" evidence="5">
    <location>
        <position position="249"/>
    </location>
</feature>
<dbReference type="SUPFAM" id="SSF56487">
    <property type="entry name" value="SRCR-like"/>
    <property type="match status" value="1"/>
</dbReference>
<evidence type="ECO:0000256" key="1">
    <source>
        <dbReference type="ARBA" id="ARBA00023157"/>
    </source>
</evidence>
<gene>
    <name evidence="5" type="ORF">KUTeg_015632</name>
</gene>